<keyword evidence="4" id="KW-1185">Reference proteome</keyword>
<dbReference type="InterPro" id="IPR036663">
    <property type="entry name" value="Fumarylacetoacetase_C_sf"/>
</dbReference>
<dbReference type="InterPro" id="IPR011234">
    <property type="entry name" value="Fumarylacetoacetase-like_C"/>
</dbReference>
<dbReference type="InterPro" id="IPR050772">
    <property type="entry name" value="Hydratase-Decarb/MhpD_sf"/>
</dbReference>
<protein>
    <submittedName>
        <fullName evidence="3">Fumarylacetoacetate hydrolase family protein</fullName>
    </submittedName>
</protein>
<dbReference type="Pfam" id="PF01557">
    <property type="entry name" value="FAA_hydrolase"/>
    <property type="match status" value="1"/>
</dbReference>
<organism evidence="3 4">
    <name type="scientific">Amycolatopsis rhabdoformis</name>
    <dbReference type="NCBI Taxonomy" id="1448059"/>
    <lineage>
        <taxon>Bacteria</taxon>
        <taxon>Bacillati</taxon>
        <taxon>Actinomycetota</taxon>
        <taxon>Actinomycetes</taxon>
        <taxon>Pseudonocardiales</taxon>
        <taxon>Pseudonocardiaceae</taxon>
        <taxon>Amycolatopsis</taxon>
    </lineage>
</organism>
<dbReference type="Gene3D" id="3.90.850.10">
    <property type="entry name" value="Fumarylacetoacetase-like, C-terminal domain"/>
    <property type="match status" value="1"/>
</dbReference>
<keyword evidence="3" id="KW-0378">Hydrolase</keyword>
<evidence type="ECO:0000259" key="2">
    <source>
        <dbReference type="Pfam" id="PF01557"/>
    </source>
</evidence>
<keyword evidence="1" id="KW-0456">Lyase</keyword>
<dbReference type="EMBL" id="CP142149">
    <property type="protein sequence ID" value="WSE25994.1"/>
    <property type="molecule type" value="Genomic_DNA"/>
</dbReference>
<dbReference type="RefSeq" id="WP_326564960.1">
    <property type="nucleotide sequence ID" value="NZ_CP142149.1"/>
</dbReference>
<dbReference type="Proteomes" id="UP001330812">
    <property type="component" value="Chromosome"/>
</dbReference>
<accession>A0ABZ1HUA3</accession>
<sequence length="250" mass="25050">MADDLAELLFKATRGGPAVAPVPLSELGEARAVARATRDLTLAAGDTVAGYKVGLTNQPARDAYGATEPAAGCVYASTVLTAGETVPTAALFAPRAEIEIAFVLGRTLSGPGVTADDVRAATDAIAPAFEIVDSRWDGGPTSLALLVADNTLASHAVIGPRFPVPPDFSDLTCTLTIGDRTAPGSVSAVMNGDPLAAVAWLANHLAAAGEELPAGSVVLTGTLCAPTPFTGGETLVAEVSGMGTLTLPTS</sequence>
<evidence type="ECO:0000256" key="1">
    <source>
        <dbReference type="ARBA" id="ARBA00023239"/>
    </source>
</evidence>
<reference evidence="3 4" key="1">
    <citation type="journal article" date="2015" name="Int. J. Syst. Evol. Microbiol.">
        <title>Amycolatopsis rhabdoformis sp. nov., an actinomycete isolated from a tropical forest soil.</title>
        <authorList>
            <person name="Souza W.R."/>
            <person name="Silva R.E."/>
            <person name="Goodfellow M."/>
            <person name="Busarakam K."/>
            <person name="Figueiro F.S."/>
            <person name="Ferreira D."/>
            <person name="Rodrigues-Filho E."/>
            <person name="Moraes L.A.B."/>
            <person name="Zucchi T.D."/>
        </authorList>
    </citation>
    <scope>NUCLEOTIDE SEQUENCE [LARGE SCALE GENOMIC DNA]</scope>
    <source>
        <strain evidence="3 4">NCIMB 14900</strain>
    </source>
</reference>
<evidence type="ECO:0000313" key="3">
    <source>
        <dbReference type="EMBL" id="WSE25994.1"/>
    </source>
</evidence>
<dbReference type="PANTHER" id="PTHR30143:SF0">
    <property type="entry name" value="2-KETO-4-PENTENOATE HYDRATASE"/>
    <property type="match status" value="1"/>
</dbReference>
<feature type="domain" description="Fumarylacetoacetase-like C-terminal" evidence="2">
    <location>
        <begin position="68"/>
        <end position="246"/>
    </location>
</feature>
<dbReference type="GO" id="GO:0016787">
    <property type="term" value="F:hydrolase activity"/>
    <property type="evidence" value="ECO:0007669"/>
    <property type="project" value="UniProtKB-KW"/>
</dbReference>
<gene>
    <name evidence="3" type="ORF">VSH64_24245</name>
</gene>
<evidence type="ECO:0000313" key="4">
    <source>
        <dbReference type="Proteomes" id="UP001330812"/>
    </source>
</evidence>
<name>A0ABZ1HUA3_9PSEU</name>
<dbReference type="SUPFAM" id="SSF56529">
    <property type="entry name" value="FAH"/>
    <property type="match status" value="1"/>
</dbReference>
<proteinExistence type="predicted"/>
<dbReference type="PANTHER" id="PTHR30143">
    <property type="entry name" value="ACID HYDRATASE"/>
    <property type="match status" value="1"/>
</dbReference>